<dbReference type="InterPro" id="IPR056362">
    <property type="entry name" value="AtuA-like_ferredoxin_dom"/>
</dbReference>
<keyword evidence="3" id="KW-1185">Reference proteome</keyword>
<dbReference type="EMBL" id="JABUKG010000003">
    <property type="protein sequence ID" value="MBY6319996.1"/>
    <property type="molecule type" value="Genomic_DNA"/>
</dbReference>
<accession>A0ABS7NPS7</accession>
<dbReference type="Pfam" id="PF23544">
    <property type="entry name" value="AtuA_ferredoxin"/>
    <property type="match status" value="1"/>
</dbReference>
<reference evidence="2 3" key="1">
    <citation type="submission" date="2020-06" db="EMBL/GenBank/DDBJ databases">
        <title>Taxonomy, biology and ecology of Rhodococcus bacteria occurring in California pistachio and other woody hosts as revealed by genome sequence analyses.</title>
        <authorList>
            <person name="Gai Y."/>
            <person name="Riely B."/>
        </authorList>
    </citation>
    <scope>NUCLEOTIDE SEQUENCE [LARGE SCALE GENOMIC DNA]</scope>
    <source>
        <strain evidence="2 3">BP-284</strain>
    </source>
</reference>
<protein>
    <recommendedName>
        <fullName evidence="1">AtuA-like ferredoxin-fold domain-containing protein</fullName>
    </recommendedName>
</protein>
<evidence type="ECO:0000313" key="2">
    <source>
        <dbReference type="EMBL" id="MBY6319996.1"/>
    </source>
</evidence>
<organism evidence="2 3">
    <name type="scientific">Rhodococcoides kroppenstedtii</name>
    <dbReference type="NCBI Taxonomy" id="293050"/>
    <lineage>
        <taxon>Bacteria</taxon>
        <taxon>Bacillati</taxon>
        <taxon>Actinomycetota</taxon>
        <taxon>Actinomycetes</taxon>
        <taxon>Mycobacteriales</taxon>
        <taxon>Nocardiaceae</taxon>
        <taxon>Rhodococcoides</taxon>
    </lineage>
</organism>
<dbReference type="Proteomes" id="UP001520140">
    <property type="component" value="Unassembled WGS sequence"/>
</dbReference>
<name>A0ABS7NPS7_9NOCA</name>
<proteinExistence type="predicted"/>
<evidence type="ECO:0000259" key="1">
    <source>
        <dbReference type="Pfam" id="PF23544"/>
    </source>
</evidence>
<feature type="domain" description="AtuA-like ferredoxin-fold" evidence="1">
    <location>
        <begin position="1"/>
        <end position="98"/>
    </location>
</feature>
<evidence type="ECO:0000313" key="3">
    <source>
        <dbReference type="Proteomes" id="UP001520140"/>
    </source>
</evidence>
<gene>
    <name evidence="2" type="ORF">HQ605_04085</name>
</gene>
<comment type="caution">
    <text evidence="2">The sequence shown here is derived from an EMBL/GenBank/DDBJ whole genome shotgun (WGS) entry which is preliminary data.</text>
</comment>
<sequence length="106" mass="10909">MTVDDVADVRTGDKGDTAIVAVFPRRSEMYDAVLNAMSEDAVASFLGAGVTGPVRRTPMRGVRGIVFEVPGLLGGGVTGSPVLDGHGKCLSYLVATMPLPGLGHPL</sequence>